<evidence type="ECO:0000259" key="10">
    <source>
        <dbReference type="Pfam" id="PF21694"/>
    </source>
</evidence>
<dbReference type="SUPFAM" id="SSF48019">
    <property type="entry name" value="post-AAA+ oligomerization domain-like"/>
    <property type="match status" value="1"/>
</dbReference>
<dbReference type="InterPro" id="IPR027417">
    <property type="entry name" value="P-loop_NTPase"/>
</dbReference>
<evidence type="ECO:0000256" key="7">
    <source>
        <dbReference type="ARBA" id="ARBA00034754"/>
    </source>
</evidence>
<keyword evidence="12" id="KW-1185">Reference proteome</keyword>
<evidence type="ECO:0000256" key="3">
    <source>
        <dbReference type="ARBA" id="ARBA00022679"/>
    </source>
</evidence>
<dbReference type="GO" id="GO:0009360">
    <property type="term" value="C:DNA polymerase III complex"/>
    <property type="evidence" value="ECO:0007669"/>
    <property type="project" value="InterPro"/>
</dbReference>
<name>A0A5C0SGM8_CRATE</name>
<evidence type="ECO:0000256" key="6">
    <source>
        <dbReference type="ARBA" id="ARBA00022932"/>
    </source>
</evidence>
<dbReference type="RefSeq" id="WP_148809533.1">
    <property type="nucleotide sequence ID" value="NZ_CP042243.1"/>
</dbReference>
<keyword evidence="4 11" id="KW-0548">Nucleotidyltransferase</keyword>
<dbReference type="GO" id="GO:0003887">
    <property type="term" value="F:DNA-directed DNA polymerase activity"/>
    <property type="evidence" value="ECO:0007669"/>
    <property type="project" value="UniProtKB-KW"/>
</dbReference>
<evidence type="ECO:0000256" key="5">
    <source>
        <dbReference type="ARBA" id="ARBA00022705"/>
    </source>
</evidence>
<dbReference type="Proteomes" id="UP000324646">
    <property type="component" value="Chromosome"/>
</dbReference>
<evidence type="ECO:0000256" key="4">
    <source>
        <dbReference type="ARBA" id="ARBA00022695"/>
    </source>
</evidence>
<evidence type="ECO:0000256" key="1">
    <source>
        <dbReference type="ARBA" id="ARBA00012417"/>
    </source>
</evidence>
<dbReference type="InterPro" id="IPR048466">
    <property type="entry name" value="DNA_pol3_delta-like_C"/>
</dbReference>
<keyword evidence="5" id="KW-0235">DNA replication</keyword>
<dbReference type="GO" id="GO:0003677">
    <property type="term" value="F:DNA binding"/>
    <property type="evidence" value="ECO:0007669"/>
    <property type="project" value="InterPro"/>
</dbReference>
<protein>
    <recommendedName>
        <fullName evidence="2">DNA polymerase III subunit delta</fullName>
        <ecNumber evidence="1">2.7.7.7</ecNumber>
    </recommendedName>
</protein>
<dbReference type="GO" id="GO:0006261">
    <property type="term" value="P:DNA-templated DNA replication"/>
    <property type="evidence" value="ECO:0007669"/>
    <property type="project" value="TreeGrafter"/>
</dbReference>
<dbReference type="InterPro" id="IPR005790">
    <property type="entry name" value="DNA_polIII_delta"/>
</dbReference>
<dbReference type="EMBL" id="CP042243">
    <property type="protein sequence ID" value="QEK12378.1"/>
    <property type="molecule type" value="Genomic_DNA"/>
</dbReference>
<comment type="catalytic activity">
    <reaction evidence="8">
        <text>DNA(n) + a 2'-deoxyribonucleoside 5'-triphosphate = DNA(n+1) + diphosphate</text>
        <dbReference type="Rhea" id="RHEA:22508"/>
        <dbReference type="Rhea" id="RHEA-COMP:17339"/>
        <dbReference type="Rhea" id="RHEA-COMP:17340"/>
        <dbReference type="ChEBI" id="CHEBI:33019"/>
        <dbReference type="ChEBI" id="CHEBI:61560"/>
        <dbReference type="ChEBI" id="CHEBI:173112"/>
        <dbReference type="EC" id="2.7.7.7"/>
    </reaction>
</comment>
<dbReference type="Pfam" id="PF21694">
    <property type="entry name" value="DNA_pol3_delta_C"/>
    <property type="match status" value="1"/>
</dbReference>
<dbReference type="PANTHER" id="PTHR34388">
    <property type="entry name" value="DNA POLYMERASE III SUBUNIT DELTA"/>
    <property type="match status" value="1"/>
</dbReference>
<dbReference type="EC" id="2.7.7.7" evidence="1"/>
<organism evidence="11 12">
    <name type="scientific">Crassaminicella thermophila</name>
    <dbReference type="NCBI Taxonomy" id="2599308"/>
    <lineage>
        <taxon>Bacteria</taxon>
        <taxon>Bacillati</taxon>
        <taxon>Bacillota</taxon>
        <taxon>Clostridia</taxon>
        <taxon>Eubacteriales</taxon>
        <taxon>Clostridiaceae</taxon>
        <taxon>Crassaminicella</taxon>
    </lineage>
</organism>
<dbReference type="InterPro" id="IPR010372">
    <property type="entry name" value="DNA_pol3_delta_N"/>
</dbReference>
<dbReference type="PANTHER" id="PTHR34388:SF1">
    <property type="entry name" value="DNA POLYMERASE III SUBUNIT DELTA"/>
    <property type="match status" value="1"/>
</dbReference>
<feature type="domain" description="DNA polymerase III delta subunit-like C-terminal" evidence="10">
    <location>
        <begin position="222"/>
        <end position="342"/>
    </location>
</feature>
<dbReference type="NCBIfam" id="TIGR01128">
    <property type="entry name" value="holA"/>
    <property type="match status" value="1"/>
</dbReference>
<feature type="domain" description="DNA polymerase III delta N-terminal" evidence="9">
    <location>
        <begin position="19"/>
        <end position="142"/>
    </location>
</feature>
<dbReference type="KEGG" id="crs:FQB35_08315"/>
<evidence type="ECO:0000259" key="9">
    <source>
        <dbReference type="Pfam" id="PF06144"/>
    </source>
</evidence>
<dbReference type="InterPro" id="IPR008921">
    <property type="entry name" value="DNA_pol3_clamp-load_cplx_C"/>
</dbReference>
<evidence type="ECO:0000256" key="2">
    <source>
        <dbReference type="ARBA" id="ARBA00017703"/>
    </source>
</evidence>
<evidence type="ECO:0000313" key="11">
    <source>
        <dbReference type="EMBL" id="QEK12378.1"/>
    </source>
</evidence>
<dbReference type="Pfam" id="PF06144">
    <property type="entry name" value="DNA_pol3_delta"/>
    <property type="match status" value="1"/>
</dbReference>
<gene>
    <name evidence="11" type="primary">holA</name>
    <name evidence="11" type="ORF">FQB35_08315</name>
</gene>
<dbReference type="Gene3D" id="3.40.50.300">
    <property type="entry name" value="P-loop containing nucleotide triphosphate hydrolases"/>
    <property type="match status" value="1"/>
</dbReference>
<dbReference type="SUPFAM" id="SSF52540">
    <property type="entry name" value="P-loop containing nucleoside triphosphate hydrolases"/>
    <property type="match status" value="1"/>
</dbReference>
<comment type="similarity">
    <text evidence="7">Belongs to the DNA polymerase HolA subunit family.</text>
</comment>
<proteinExistence type="inferred from homology"/>
<dbReference type="AlphaFoldDB" id="A0A5C0SGM8"/>
<reference evidence="11 12" key="1">
    <citation type="submission" date="2019-07" db="EMBL/GenBank/DDBJ databases">
        <title>Complete genome of Crassaminicella thermophila SY095.</title>
        <authorList>
            <person name="Li X."/>
        </authorList>
    </citation>
    <scope>NUCLEOTIDE SEQUENCE [LARGE SCALE GENOMIC DNA]</scope>
    <source>
        <strain evidence="11 12">SY095</strain>
    </source>
</reference>
<evidence type="ECO:0000256" key="8">
    <source>
        <dbReference type="ARBA" id="ARBA00049244"/>
    </source>
</evidence>
<dbReference type="OrthoDB" id="9775929at2"/>
<sequence>MTYKDVLKDLKNDCLDNLYLFYGKEYYLIENTIDKIKQKMIDKAFEDLNFQFIDGKETNVDMIINACETLPFMGEKRMVLIKDLECFFGKRKNISDQEEESLIKYFGNIPSTTHLFFIVTNEIDKRKKIIKMINKYGKVVEFDKLVEKDIYKWIERTFAKYNKQVRKQEISFFLDITGYLEKNSTKSLKDLDNEINKLCSYVGDRNLITTQDIELLAPKSIENNIFSLVESIGTKNSEKALSILSDMLMEGESEIKILYMITRQFRYLFQIKLMEKQGYTPVAIGPKLGLKQFVVKKYLKQALNFNVDILKKALEQCLLTDESIKKGRIDQRMAIELLIAQFAK</sequence>
<dbReference type="Gene3D" id="1.20.272.10">
    <property type="match status" value="1"/>
</dbReference>
<keyword evidence="6" id="KW-0239">DNA-directed DNA polymerase</keyword>
<dbReference type="Gene3D" id="1.10.8.60">
    <property type="match status" value="1"/>
</dbReference>
<accession>A0A5C0SGM8</accession>
<evidence type="ECO:0000313" key="12">
    <source>
        <dbReference type="Proteomes" id="UP000324646"/>
    </source>
</evidence>
<keyword evidence="3 11" id="KW-0808">Transferase</keyword>